<dbReference type="Gene3D" id="3.100.10.20">
    <property type="entry name" value="CRISPR-associated endonuclease Cas1, N-terminal domain"/>
    <property type="match status" value="1"/>
</dbReference>
<dbReference type="NCBIfam" id="TIGR03639">
    <property type="entry name" value="cas1_NMENI"/>
    <property type="match status" value="1"/>
</dbReference>
<dbReference type="EC" id="3.1.-.-" evidence="10"/>
<proteinExistence type="inferred from homology"/>
<dbReference type="Pfam" id="PF01867">
    <property type="entry name" value="Cas_Cas1"/>
    <property type="match status" value="1"/>
</dbReference>
<sequence>MIGGVVEIAEDGRHLSLFRGFLKVSENTNELGRVPLDDITALVLSAHQISLSKNIMTALLERKVIIVTTGKNWHPLGLTLPLEAHYGHAGILRDQIALSEARRKRLWQHLVRSKIENQKYILECAGVNPDKVQELRTLMKRVRSGDPDNIEAQAERHYWPALMGKDFRRDRTLDGPNAFLNYGYTILRAATARAVVAAGLHPALGLHHKSQVNAFALVDDLMEPFRPIVDGKVAKIAHEIEELTPEYKRALVSLLQLDLLTEKGASPLVNCLHQLARSVVVCLTDKEASLQLPPLRQSGSLFMG</sequence>
<evidence type="ECO:0000256" key="9">
    <source>
        <dbReference type="ARBA" id="ARBA00038592"/>
    </source>
</evidence>
<evidence type="ECO:0000256" key="10">
    <source>
        <dbReference type="HAMAP-Rule" id="MF_01470"/>
    </source>
</evidence>
<dbReference type="RefSeq" id="WP_188665508.1">
    <property type="nucleotide sequence ID" value="NZ_BMHV01000017.1"/>
</dbReference>
<keyword evidence="4 10" id="KW-0378">Hydrolase</keyword>
<keyword evidence="5 10" id="KW-0460">Magnesium</keyword>
<evidence type="ECO:0000256" key="3">
    <source>
        <dbReference type="ARBA" id="ARBA00022759"/>
    </source>
</evidence>
<feature type="binding site" evidence="10">
    <location>
        <position position="151"/>
    </location>
    <ligand>
        <name>Mn(2+)</name>
        <dbReference type="ChEBI" id="CHEBI:29035"/>
    </ligand>
</feature>
<keyword evidence="6 10" id="KW-0051">Antiviral defense</keyword>
<feature type="binding site" evidence="10">
    <location>
        <position position="208"/>
    </location>
    <ligand>
        <name>Mn(2+)</name>
        <dbReference type="ChEBI" id="CHEBI:29035"/>
    </ligand>
</feature>
<dbReference type="GO" id="GO:0003677">
    <property type="term" value="F:DNA binding"/>
    <property type="evidence" value="ECO:0007669"/>
    <property type="project" value="UniProtKB-KW"/>
</dbReference>
<organism evidence="11 12">
    <name type="scientific">Terasakiella brassicae</name>
    <dbReference type="NCBI Taxonomy" id="1634917"/>
    <lineage>
        <taxon>Bacteria</taxon>
        <taxon>Pseudomonadati</taxon>
        <taxon>Pseudomonadota</taxon>
        <taxon>Alphaproteobacteria</taxon>
        <taxon>Rhodospirillales</taxon>
        <taxon>Terasakiellaceae</taxon>
        <taxon>Terasakiella</taxon>
    </lineage>
</organism>
<comment type="subunit">
    <text evidence="9 10">Homodimer, forms a heterotetramer with a Cas2 homodimer.</text>
</comment>
<comment type="function">
    <text evidence="10">CRISPR (clustered regularly interspaced short palindromic repeat), is an adaptive immune system that provides protection against mobile genetic elements (viruses, transposable elements and conjugative plasmids). CRISPR clusters contain spacers, sequences complementary to antecedent mobile elements, and target invading nucleic acids. CRISPR clusters are transcribed and processed into CRISPR RNA (crRNA). Acts as a dsDNA endonuclease. Involved in the integration of spacer DNA into the CRISPR cassette.</text>
</comment>
<keyword evidence="1 10" id="KW-0540">Nuclease</keyword>
<evidence type="ECO:0000313" key="12">
    <source>
        <dbReference type="Proteomes" id="UP000632498"/>
    </source>
</evidence>
<keyword evidence="12" id="KW-1185">Reference proteome</keyword>
<protein>
    <recommendedName>
        <fullName evidence="10">CRISPR-associated endonuclease Cas1</fullName>
        <ecNumber evidence="10">3.1.-.-</ecNumber>
    </recommendedName>
</protein>
<name>A0A917C3N5_9PROT</name>
<accession>A0A917C3N5</accession>
<keyword evidence="2 10" id="KW-0479">Metal-binding</keyword>
<dbReference type="Proteomes" id="UP000632498">
    <property type="component" value="Unassembled WGS sequence"/>
</dbReference>
<feature type="binding site" evidence="10">
    <location>
        <position position="223"/>
    </location>
    <ligand>
        <name>Mn(2+)</name>
        <dbReference type="ChEBI" id="CHEBI:29035"/>
    </ligand>
</feature>
<comment type="caution">
    <text evidence="11">The sequence shown here is derived from an EMBL/GenBank/DDBJ whole genome shotgun (WGS) entry which is preliminary data.</text>
</comment>
<dbReference type="HAMAP" id="MF_01470">
    <property type="entry name" value="Cas1"/>
    <property type="match status" value="1"/>
</dbReference>
<dbReference type="InterPro" id="IPR042206">
    <property type="entry name" value="CRISPR-assoc_Cas1_C"/>
</dbReference>
<evidence type="ECO:0000256" key="7">
    <source>
        <dbReference type="ARBA" id="ARBA00023125"/>
    </source>
</evidence>
<dbReference type="Gene3D" id="1.20.120.920">
    <property type="entry name" value="CRISPR-associated endonuclease Cas1, C-terminal domain"/>
    <property type="match status" value="1"/>
</dbReference>
<dbReference type="AlphaFoldDB" id="A0A917C3N5"/>
<evidence type="ECO:0000313" key="11">
    <source>
        <dbReference type="EMBL" id="GGF69128.1"/>
    </source>
</evidence>
<evidence type="ECO:0000256" key="1">
    <source>
        <dbReference type="ARBA" id="ARBA00022722"/>
    </source>
</evidence>
<gene>
    <name evidence="10 11" type="primary">cas1</name>
    <name evidence="11" type="ORF">GCM10011332_24140</name>
</gene>
<dbReference type="GO" id="GO:0046872">
    <property type="term" value="F:metal ion binding"/>
    <property type="evidence" value="ECO:0007669"/>
    <property type="project" value="UniProtKB-UniRule"/>
</dbReference>
<evidence type="ECO:0000256" key="2">
    <source>
        <dbReference type="ARBA" id="ARBA00022723"/>
    </source>
</evidence>
<dbReference type="GO" id="GO:0004520">
    <property type="term" value="F:DNA endonuclease activity"/>
    <property type="evidence" value="ECO:0007669"/>
    <property type="project" value="InterPro"/>
</dbReference>
<comment type="cofactor">
    <cofactor evidence="10">
        <name>Mg(2+)</name>
        <dbReference type="ChEBI" id="CHEBI:18420"/>
    </cofactor>
    <cofactor evidence="10">
        <name>Mn(2+)</name>
        <dbReference type="ChEBI" id="CHEBI:29035"/>
    </cofactor>
</comment>
<keyword evidence="8 10" id="KW-0464">Manganese</keyword>
<keyword evidence="7 10" id="KW-0238">DNA-binding</keyword>
<dbReference type="InterPro" id="IPR042211">
    <property type="entry name" value="CRISPR-assoc_Cas1_N"/>
</dbReference>
<dbReference type="InterPro" id="IPR002729">
    <property type="entry name" value="CRISPR-assoc_Cas1"/>
</dbReference>
<comment type="similarity">
    <text evidence="10">Belongs to the CRISPR-associated endonuclease Cas1 family.</text>
</comment>
<reference evidence="11" key="2">
    <citation type="submission" date="2020-09" db="EMBL/GenBank/DDBJ databases">
        <authorList>
            <person name="Sun Q."/>
            <person name="Zhou Y."/>
        </authorList>
    </citation>
    <scope>NUCLEOTIDE SEQUENCE</scope>
    <source>
        <strain evidence="11">CGMCC 1.15254</strain>
    </source>
</reference>
<dbReference type="NCBIfam" id="TIGR00287">
    <property type="entry name" value="cas1"/>
    <property type="match status" value="1"/>
</dbReference>
<evidence type="ECO:0000256" key="4">
    <source>
        <dbReference type="ARBA" id="ARBA00022801"/>
    </source>
</evidence>
<dbReference type="EMBL" id="BMHV01000017">
    <property type="protein sequence ID" value="GGF69128.1"/>
    <property type="molecule type" value="Genomic_DNA"/>
</dbReference>
<evidence type="ECO:0000256" key="6">
    <source>
        <dbReference type="ARBA" id="ARBA00023118"/>
    </source>
</evidence>
<dbReference type="GO" id="GO:0043571">
    <property type="term" value="P:maintenance of CRISPR repeat elements"/>
    <property type="evidence" value="ECO:0007669"/>
    <property type="project" value="UniProtKB-UniRule"/>
</dbReference>
<evidence type="ECO:0000256" key="5">
    <source>
        <dbReference type="ARBA" id="ARBA00022842"/>
    </source>
</evidence>
<dbReference type="InterPro" id="IPR050646">
    <property type="entry name" value="Cas1"/>
</dbReference>
<dbReference type="PANTHER" id="PTHR34353">
    <property type="entry name" value="CRISPR-ASSOCIATED ENDONUCLEASE CAS1 1"/>
    <property type="match status" value="1"/>
</dbReference>
<keyword evidence="3 10" id="KW-0255">Endonuclease</keyword>
<evidence type="ECO:0000256" key="8">
    <source>
        <dbReference type="ARBA" id="ARBA00023211"/>
    </source>
</evidence>
<dbReference type="PANTHER" id="PTHR34353:SF2">
    <property type="entry name" value="CRISPR-ASSOCIATED ENDONUCLEASE CAS1 1"/>
    <property type="match status" value="1"/>
</dbReference>
<dbReference type="InterPro" id="IPR019855">
    <property type="entry name" value="CRISPR-assoc_Cas1_NMENI"/>
</dbReference>
<dbReference type="GO" id="GO:0051607">
    <property type="term" value="P:defense response to virus"/>
    <property type="evidence" value="ECO:0007669"/>
    <property type="project" value="UniProtKB-UniRule"/>
</dbReference>
<dbReference type="GO" id="GO:0016787">
    <property type="term" value="F:hydrolase activity"/>
    <property type="evidence" value="ECO:0007669"/>
    <property type="project" value="UniProtKB-KW"/>
</dbReference>
<reference evidence="11" key="1">
    <citation type="journal article" date="2014" name="Int. J. Syst. Evol. Microbiol.">
        <title>Complete genome sequence of Corynebacterium casei LMG S-19264T (=DSM 44701T), isolated from a smear-ripened cheese.</title>
        <authorList>
            <consortium name="US DOE Joint Genome Institute (JGI-PGF)"/>
            <person name="Walter F."/>
            <person name="Albersmeier A."/>
            <person name="Kalinowski J."/>
            <person name="Ruckert C."/>
        </authorList>
    </citation>
    <scope>NUCLEOTIDE SEQUENCE</scope>
    <source>
        <strain evidence="11">CGMCC 1.15254</strain>
    </source>
</reference>